<name>A0A9X1MRQ0_9BACT</name>
<accession>A0A9X1MRQ0</accession>
<organism evidence="1 2">
    <name type="scientific">Blastopirellula sediminis</name>
    <dbReference type="NCBI Taxonomy" id="2894196"/>
    <lineage>
        <taxon>Bacteria</taxon>
        <taxon>Pseudomonadati</taxon>
        <taxon>Planctomycetota</taxon>
        <taxon>Planctomycetia</taxon>
        <taxon>Pirellulales</taxon>
        <taxon>Pirellulaceae</taxon>
        <taxon>Blastopirellula</taxon>
    </lineage>
</organism>
<dbReference type="Proteomes" id="UP001139103">
    <property type="component" value="Unassembled WGS sequence"/>
</dbReference>
<gene>
    <name evidence="1" type="ORF">LOC68_27475</name>
</gene>
<sequence length="77" mass="8577">MNNEKRWFALLGLNALAIVGMVAWQSQAQAPAANMPFANAVAQREQMIQLLKESNQLLKEQNAILRSGKLKVELAEK</sequence>
<keyword evidence="2" id="KW-1185">Reference proteome</keyword>
<dbReference type="RefSeq" id="WP_230225009.1">
    <property type="nucleotide sequence ID" value="NZ_JAJKFT010000010.1"/>
</dbReference>
<reference evidence="1" key="1">
    <citation type="submission" date="2021-11" db="EMBL/GenBank/DDBJ databases">
        <title>Genome sequence.</title>
        <authorList>
            <person name="Sun Q."/>
        </authorList>
    </citation>
    <scope>NUCLEOTIDE SEQUENCE</scope>
    <source>
        <strain evidence="1">JC732</strain>
    </source>
</reference>
<dbReference type="AlphaFoldDB" id="A0A9X1MRQ0"/>
<proteinExistence type="predicted"/>
<comment type="caution">
    <text evidence="1">The sequence shown here is derived from an EMBL/GenBank/DDBJ whole genome shotgun (WGS) entry which is preliminary data.</text>
</comment>
<dbReference type="EMBL" id="JAJKFT010000010">
    <property type="protein sequence ID" value="MCC9632153.1"/>
    <property type="molecule type" value="Genomic_DNA"/>
</dbReference>
<evidence type="ECO:0000313" key="1">
    <source>
        <dbReference type="EMBL" id="MCC9632153.1"/>
    </source>
</evidence>
<protein>
    <submittedName>
        <fullName evidence="1">Uncharacterized protein</fullName>
    </submittedName>
</protein>
<evidence type="ECO:0000313" key="2">
    <source>
        <dbReference type="Proteomes" id="UP001139103"/>
    </source>
</evidence>